<keyword evidence="3" id="KW-1185">Reference proteome</keyword>
<name>A0A7G9L9F1_9FLAO</name>
<sequence>MKVIKKMTAVLAITGLLFVSCDKAKEKNEDFKVMKIELADGNTVNYKMSTDGSLSFDDWDGFNTANNELREIENLDLETSTSRIENLSGSIASLRGTIPSWLKNEEVMEDIDDIEEEYKKLLAEKNEPAKNVKQNLEELIEKFDDLREELQETIDKYKS</sequence>
<dbReference type="AlphaFoldDB" id="A0A7G9L9F1"/>
<accession>A0A7G9L9F1</accession>
<feature type="coiled-coil region" evidence="1">
    <location>
        <begin position="104"/>
        <end position="156"/>
    </location>
</feature>
<protein>
    <recommendedName>
        <fullName evidence="4">Lipoprotein</fullName>
    </recommendedName>
</protein>
<evidence type="ECO:0000313" key="2">
    <source>
        <dbReference type="EMBL" id="QNM85250.1"/>
    </source>
</evidence>
<dbReference type="RefSeq" id="WP_187482163.1">
    <property type="nucleotide sequence ID" value="NZ_CP060695.1"/>
</dbReference>
<dbReference type="EMBL" id="CP060695">
    <property type="protein sequence ID" value="QNM85250.1"/>
    <property type="molecule type" value="Genomic_DNA"/>
</dbReference>
<dbReference type="KEGG" id="ppec:H9W90_13805"/>
<evidence type="ECO:0000256" key="1">
    <source>
        <dbReference type="SAM" id="Coils"/>
    </source>
</evidence>
<organism evidence="2 3">
    <name type="scientific">Polaribacter pectinis</name>
    <dbReference type="NCBI Taxonomy" id="2738844"/>
    <lineage>
        <taxon>Bacteria</taxon>
        <taxon>Pseudomonadati</taxon>
        <taxon>Bacteroidota</taxon>
        <taxon>Flavobacteriia</taxon>
        <taxon>Flavobacteriales</taxon>
        <taxon>Flavobacteriaceae</taxon>
    </lineage>
</organism>
<dbReference type="PROSITE" id="PS51257">
    <property type="entry name" value="PROKAR_LIPOPROTEIN"/>
    <property type="match status" value="1"/>
</dbReference>
<evidence type="ECO:0000313" key="3">
    <source>
        <dbReference type="Proteomes" id="UP000515808"/>
    </source>
</evidence>
<gene>
    <name evidence="2" type="ORF">H9W90_13805</name>
</gene>
<dbReference type="Proteomes" id="UP000515808">
    <property type="component" value="Chromosome"/>
</dbReference>
<keyword evidence="1" id="KW-0175">Coiled coil</keyword>
<evidence type="ECO:0008006" key="4">
    <source>
        <dbReference type="Google" id="ProtNLM"/>
    </source>
</evidence>
<reference evidence="2 3" key="1">
    <citation type="submission" date="2020-08" db="EMBL/GenBank/DDBJ databases">
        <title>Polaribacter sp. L12M9 isolated from gut of the Korean scallop.</title>
        <authorList>
            <person name="Jeong Y.S."/>
        </authorList>
    </citation>
    <scope>NUCLEOTIDE SEQUENCE [LARGE SCALE GENOMIC DNA]</scope>
    <source>
        <strain evidence="2 3">L12M9</strain>
    </source>
</reference>
<proteinExistence type="predicted"/>